<keyword evidence="7" id="KW-1185">Reference proteome</keyword>
<evidence type="ECO:0000259" key="3">
    <source>
        <dbReference type="Pfam" id="PF06469"/>
    </source>
</evidence>
<feature type="region of interest" description="Disordered" evidence="2">
    <location>
        <begin position="1035"/>
        <end position="1147"/>
    </location>
</feature>
<dbReference type="Pfam" id="PF20425">
    <property type="entry name" value="Neurobeachin"/>
    <property type="match status" value="1"/>
</dbReference>
<dbReference type="Pfam" id="PF13385">
    <property type="entry name" value="Laminin_G_3"/>
    <property type="match status" value="1"/>
</dbReference>
<evidence type="ECO:0000256" key="1">
    <source>
        <dbReference type="ARBA" id="ARBA00022574"/>
    </source>
</evidence>
<feature type="compositionally biased region" description="Basic and acidic residues" evidence="2">
    <location>
        <begin position="1114"/>
        <end position="1126"/>
    </location>
</feature>
<dbReference type="Gene3D" id="1.25.10.10">
    <property type="entry name" value="Leucine-rich Repeat Variant"/>
    <property type="match status" value="1"/>
</dbReference>
<feature type="region of interest" description="Disordered" evidence="2">
    <location>
        <begin position="1178"/>
        <end position="1209"/>
    </location>
</feature>
<protein>
    <submittedName>
        <fullName evidence="6">Lipopolysaccharide-responsive and beige-like anchor protein</fullName>
    </submittedName>
</protein>
<dbReference type="GO" id="GO:0019901">
    <property type="term" value="F:protein kinase binding"/>
    <property type="evidence" value="ECO:0007669"/>
    <property type="project" value="TreeGrafter"/>
</dbReference>
<feature type="compositionally biased region" description="Polar residues" evidence="2">
    <location>
        <begin position="1468"/>
        <end position="1480"/>
    </location>
</feature>
<feature type="compositionally biased region" description="Basic and acidic residues" evidence="2">
    <location>
        <begin position="935"/>
        <end position="949"/>
    </location>
</feature>
<feature type="compositionally biased region" description="Polar residues" evidence="2">
    <location>
        <begin position="1094"/>
        <end position="1113"/>
    </location>
</feature>
<feature type="domain" description="DUF1088" evidence="3">
    <location>
        <begin position="1796"/>
        <end position="1834"/>
    </location>
</feature>
<dbReference type="Proteomes" id="UP000053309">
    <property type="component" value="Unassembled WGS sequence"/>
</dbReference>
<feature type="non-terminal residue" evidence="6">
    <location>
        <position position="1834"/>
    </location>
</feature>
<dbReference type="GO" id="GO:0008104">
    <property type="term" value="P:intracellular protein localization"/>
    <property type="evidence" value="ECO:0007669"/>
    <property type="project" value="TreeGrafter"/>
</dbReference>
<dbReference type="GO" id="GO:0016020">
    <property type="term" value="C:membrane"/>
    <property type="evidence" value="ECO:0007669"/>
    <property type="project" value="TreeGrafter"/>
</dbReference>
<feature type="domain" description="DUF4704" evidence="4">
    <location>
        <begin position="370"/>
        <end position="841"/>
    </location>
</feature>
<dbReference type="FunFam" id="2.60.120.200:FF:000010">
    <property type="entry name" value="neurobeachin isoform X2"/>
    <property type="match status" value="1"/>
</dbReference>
<dbReference type="SUPFAM" id="SSF48371">
    <property type="entry name" value="ARM repeat"/>
    <property type="match status" value="1"/>
</dbReference>
<dbReference type="InterPro" id="IPR046852">
    <property type="entry name" value="Neurobeachin_a-sol"/>
</dbReference>
<feature type="region of interest" description="Disordered" evidence="2">
    <location>
        <begin position="1563"/>
        <end position="1586"/>
    </location>
</feature>
<dbReference type="Pfam" id="PF06469">
    <property type="entry name" value="DUF1088"/>
    <property type="match status" value="1"/>
</dbReference>
<dbReference type="Pfam" id="PF15787">
    <property type="entry name" value="DUF4704"/>
    <property type="match status" value="1"/>
</dbReference>
<proteinExistence type="predicted"/>
<feature type="domain" description="Neurobeachin alpha-solenoid region" evidence="5">
    <location>
        <begin position="1"/>
        <end position="125"/>
    </location>
</feature>
<feature type="non-terminal residue" evidence="6">
    <location>
        <position position="1"/>
    </location>
</feature>
<dbReference type="InterPro" id="IPR010508">
    <property type="entry name" value="NBEA-like_DUF1088"/>
</dbReference>
<feature type="compositionally biased region" description="Basic and acidic residues" evidence="2">
    <location>
        <begin position="1051"/>
        <end position="1074"/>
    </location>
</feature>
<feature type="region of interest" description="Disordered" evidence="2">
    <location>
        <begin position="1465"/>
        <end position="1542"/>
    </location>
</feature>
<evidence type="ECO:0000259" key="4">
    <source>
        <dbReference type="Pfam" id="PF15787"/>
    </source>
</evidence>
<dbReference type="GO" id="GO:0005829">
    <property type="term" value="C:cytosol"/>
    <property type="evidence" value="ECO:0007669"/>
    <property type="project" value="TreeGrafter"/>
</dbReference>
<feature type="compositionally biased region" description="Basic and acidic residues" evidence="2">
    <location>
        <begin position="1565"/>
        <end position="1579"/>
    </location>
</feature>
<dbReference type="InterPro" id="IPR011989">
    <property type="entry name" value="ARM-like"/>
</dbReference>
<feature type="compositionally biased region" description="Basic and acidic residues" evidence="2">
    <location>
        <begin position="1016"/>
        <end position="1025"/>
    </location>
</feature>
<evidence type="ECO:0000313" key="7">
    <source>
        <dbReference type="Proteomes" id="UP000053309"/>
    </source>
</evidence>
<evidence type="ECO:0000259" key="5">
    <source>
        <dbReference type="Pfam" id="PF20425"/>
    </source>
</evidence>
<dbReference type="InterPro" id="IPR013320">
    <property type="entry name" value="ConA-like_dom_sf"/>
</dbReference>
<accession>A0A087V8Z7</accession>
<dbReference type="SUPFAM" id="SSF49899">
    <property type="entry name" value="Concanavalin A-like lectins/glucanases"/>
    <property type="match status" value="1"/>
</dbReference>
<reference evidence="6 7" key="1">
    <citation type="submission" date="2014-04" db="EMBL/GenBank/DDBJ databases">
        <title>Genome evolution of avian class.</title>
        <authorList>
            <person name="Zhang G."/>
            <person name="Li C."/>
        </authorList>
    </citation>
    <scope>NUCLEOTIDE SEQUENCE [LARGE SCALE GENOMIC DNA]</scope>
    <source>
        <strain evidence="6">BGI_N312</strain>
    </source>
</reference>
<feature type="compositionally biased region" description="Polar residues" evidence="2">
    <location>
        <begin position="1185"/>
        <end position="1196"/>
    </location>
</feature>
<evidence type="ECO:0000256" key="2">
    <source>
        <dbReference type="SAM" id="MobiDB-lite"/>
    </source>
</evidence>
<dbReference type="EMBL" id="KL484360">
    <property type="protein sequence ID" value="KFO09089.1"/>
    <property type="molecule type" value="Genomic_DNA"/>
</dbReference>
<dbReference type="InterPro" id="IPR031570">
    <property type="entry name" value="NBEA/BDCP_DUF4704"/>
</dbReference>
<name>A0A087V8Z7_BALRE</name>
<feature type="region of interest" description="Disordered" evidence="2">
    <location>
        <begin position="914"/>
        <end position="949"/>
    </location>
</feature>
<feature type="compositionally biased region" description="Low complexity" evidence="2">
    <location>
        <begin position="1497"/>
        <end position="1514"/>
    </location>
</feature>
<dbReference type="PANTHER" id="PTHR13743:SF64">
    <property type="entry name" value="LIPOPOLYSACCHARIDE-RESPONSIVE AND BEIGE-LIKE ANCHOR PROTEIN"/>
    <property type="match status" value="1"/>
</dbReference>
<organism evidence="6 7">
    <name type="scientific">Balearica regulorum gibbericeps</name>
    <name type="common">East African grey crowned-crane</name>
    <dbReference type="NCBI Taxonomy" id="100784"/>
    <lineage>
        <taxon>Eukaryota</taxon>
        <taxon>Metazoa</taxon>
        <taxon>Chordata</taxon>
        <taxon>Craniata</taxon>
        <taxon>Vertebrata</taxon>
        <taxon>Euteleostomi</taxon>
        <taxon>Archelosauria</taxon>
        <taxon>Archosauria</taxon>
        <taxon>Dinosauria</taxon>
        <taxon>Saurischia</taxon>
        <taxon>Theropoda</taxon>
        <taxon>Coelurosauria</taxon>
        <taxon>Aves</taxon>
        <taxon>Neognathae</taxon>
        <taxon>Neoaves</taxon>
        <taxon>Gruiformes</taxon>
        <taxon>Gruidae</taxon>
        <taxon>Balearica</taxon>
    </lineage>
</organism>
<dbReference type="PANTHER" id="PTHR13743">
    <property type="entry name" value="BEIGE/BEACH-RELATED"/>
    <property type="match status" value="1"/>
</dbReference>
<feature type="region of interest" description="Disordered" evidence="2">
    <location>
        <begin position="1009"/>
        <end position="1028"/>
    </location>
</feature>
<dbReference type="InterPro" id="IPR050865">
    <property type="entry name" value="BEACH_Domain"/>
</dbReference>
<dbReference type="InterPro" id="IPR016024">
    <property type="entry name" value="ARM-type_fold"/>
</dbReference>
<sequence>LVGGQFDLEMNFIIQEGEGITCMVDLLDKCDITCQAEMWSMFTAILKKSIRNLQACTEVGLVEQVLKRIDKADNMIADLLVDMLGVLASYNLTVRELKLFFSKLQGEKGRWPPHAGKLLSVLKHMPQKYGPDAFFNFPGKSAAAIALPPIAKWPYQNGFTFHTWLRMDPVNNISVDKDKPYLYCFRTNKGLGYSAHFVGGCLIVTSIKSKGKGFQHCVKFDFKPQKWYMVTIVHIYNRWKNSELRCYVNGELASYGEITWFVNTSDTFDKCFLGSSETADANRVFCGQMTSVYLFSEALNAAQIFAIYQLGLGYKGTFKFKAESDLFLDEHHKLLLYDGKLSSAIAFMYNPRATDAQLCLESSPKDNPSIFVHSPHALMLQDVKAVLTHSIQSALHSIGGVQVLFPLFAQLDYRQYSSDRVDTTVCSTLLAFIMELLKNSIAMQEQMLSYLLFQSSKAHVTRAVLELCLAFSKYLSNLHNGVPLLKQLCDHILLNPAIWIHIPAQVQLILYTYLSTEFIGTVNIYGAIRRVGTVLLVMHTLKYYYWVVNPQDRSGITPKGVDGPRPTQKEILSLRAFLLMFIKQLVMKDYGIKEDELQAILNYLLTIHEDDNLMDVLQLLVALMSEHPSSMIPAFDQRNGLQVVYKLLASQSEGIRVQALKVMGYFLKHLSPKRKAEVMLGHGLFSLLAERLMLQTSLITMTTYNVLFEILTEQICTQVIHKQHPDPDSTVKIQNPQILKVIAILLRNSPQCPETLEVRRAFLSDMIKLFNNSRENRRSLLQCSVWQEWMLSLCCFNPKTSEEQKITEMVYTIFRILLYHAIKYEWGGWRVWVDTLSITHSKVTFEMHKESLSQMYREYQGKGGEGSGIRSSTPIRTISGVSKAAESKGKQQCLELKEDIPASSCIDDDNMECSTEKKETSTSSDGDQQTHSVSNHREKLEGEDRDTTEALKATSCAEFSSEPEALKPSVSEISTGIAEAIEDSLSQAAELVEETVAVTAASLAMQTTLEGETPEIPERPEKSTVEVEDEDGFVDLKGESSMPLPSEEFVETNKEHSSNESKLTRQEKTIEKQPESMLLKSGDNEGMDGEKQELTSLPETVSSAVQEVVTQPDSEGKKKLEEEKILSSETKTAEQNANAPVSEPTGTCDKRIAKLDVSSVASDTEKLELKANRCLEAPLPHRSVPETSRQQDSSGQELAATSDGQRRDSRSTVFRIPEFKWSLMHQRLLTDLLFSIETDIQMWRSHSTKTVMDFVNSSDNVIFVHNTIHLISQVMDNMIMACGGILPLLSAATSATHELENIEPTQGLSVEASLTFLQRLINLVDVLIFASSLGFTEIESEKNMSSGGILRQCLRLVCAVAVRNCLECQQRAQMKPTGDIGKNQKTVQGFIGTGKSTAKAMDIVTGGISPIRDHDRLLQDMDINRLRAVVFRDIEDSKQAQFLALAVVYFISVLMVSKYRDILEPQNERQPPNHSLSLKGSENEKNETPATDVENPSAALSASASTEDSESTASVRRRDSGLGEEPASGQGNSSGSVAKAGPLNVSAGPDAISEVLRTLSLEVNKSQEGRSETGTEDSKPATSVPAAKNVNVKDILRSLVSTPVDGTAVDTSLLSPAFLGVLGDGAAEQPVQFHSFDRSVIVPPKKSTVSSSTTAMGIPTNAVSVVSSLDSAQAPDLSEESPEAVMLLGNAQKSVCQDSFLSIVRNAMQDFITDRLEHALEKAAPLLREIFVDFAPFLSRTLLGSHGQELLIEGTSLVCMKSSSSVVELVMLLCSQEWQNSIQKNAGLAFIELVNEGRLLSQTMKDHLVRVANEAEFILSRQRAEDINRHAEFE</sequence>
<dbReference type="Gene3D" id="2.60.120.200">
    <property type="match status" value="1"/>
</dbReference>
<gene>
    <name evidence="6" type="ORF">N312_11360</name>
</gene>
<keyword evidence="1" id="KW-0853">WD repeat</keyword>
<evidence type="ECO:0000313" key="6">
    <source>
        <dbReference type="EMBL" id="KFO09089.1"/>
    </source>
</evidence>